<dbReference type="Proteomes" id="UP000318878">
    <property type="component" value="Unassembled WGS sequence"/>
</dbReference>
<evidence type="ECO:0000256" key="4">
    <source>
        <dbReference type="ARBA" id="ARBA00022989"/>
    </source>
</evidence>
<feature type="transmembrane region" description="Helical" evidence="6">
    <location>
        <begin position="471"/>
        <end position="491"/>
    </location>
</feature>
<keyword evidence="4 6" id="KW-1133">Transmembrane helix</keyword>
<evidence type="ECO:0000313" key="8">
    <source>
        <dbReference type="EMBL" id="TWT39128.1"/>
    </source>
</evidence>
<feature type="transmembrane region" description="Helical" evidence="6">
    <location>
        <begin position="148"/>
        <end position="169"/>
    </location>
</feature>
<reference evidence="8 9" key="1">
    <citation type="submission" date="2019-02" db="EMBL/GenBank/DDBJ databases">
        <title>Deep-cultivation of Planctomycetes and their phenomic and genomic characterization uncovers novel biology.</title>
        <authorList>
            <person name="Wiegand S."/>
            <person name="Jogler M."/>
            <person name="Boedeker C."/>
            <person name="Pinto D."/>
            <person name="Vollmers J."/>
            <person name="Rivas-Marin E."/>
            <person name="Kohn T."/>
            <person name="Peeters S.H."/>
            <person name="Heuer A."/>
            <person name="Rast P."/>
            <person name="Oberbeckmann S."/>
            <person name="Bunk B."/>
            <person name="Jeske O."/>
            <person name="Meyerdierks A."/>
            <person name="Storesund J.E."/>
            <person name="Kallscheuer N."/>
            <person name="Luecker S."/>
            <person name="Lage O.M."/>
            <person name="Pohl T."/>
            <person name="Merkel B.J."/>
            <person name="Hornburger P."/>
            <person name="Mueller R.-W."/>
            <person name="Bruemmer F."/>
            <person name="Labrenz M."/>
            <person name="Spormann A.M."/>
            <person name="Op Den Camp H."/>
            <person name="Overmann J."/>
            <person name="Amann R."/>
            <person name="Jetten M.S.M."/>
            <person name="Mascher T."/>
            <person name="Medema M.H."/>
            <person name="Devos D.P."/>
            <person name="Kaster A.-K."/>
            <person name="Ovreas L."/>
            <person name="Rohde M."/>
            <person name="Galperin M.Y."/>
            <person name="Jogler C."/>
        </authorList>
    </citation>
    <scope>NUCLEOTIDE SEQUENCE [LARGE SCALE GENOMIC DNA]</scope>
    <source>
        <strain evidence="8 9">Enr8</strain>
    </source>
</reference>
<evidence type="ECO:0000259" key="7">
    <source>
        <dbReference type="Pfam" id="PF03553"/>
    </source>
</evidence>
<feature type="transmembrane region" description="Helical" evidence="6">
    <location>
        <begin position="497"/>
        <end position="517"/>
    </location>
</feature>
<feature type="transmembrane region" description="Helical" evidence="6">
    <location>
        <begin position="301"/>
        <end position="319"/>
    </location>
</feature>
<name>A0A5C5VKJ3_9BACT</name>
<dbReference type="GO" id="GO:0005886">
    <property type="term" value="C:plasma membrane"/>
    <property type="evidence" value="ECO:0007669"/>
    <property type="project" value="UniProtKB-SubCell"/>
</dbReference>
<feature type="transmembrane region" description="Helical" evidence="6">
    <location>
        <begin position="401"/>
        <end position="419"/>
    </location>
</feature>
<keyword evidence="9" id="KW-1185">Reference proteome</keyword>
<feature type="transmembrane region" description="Helical" evidence="6">
    <location>
        <begin position="108"/>
        <end position="127"/>
    </location>
</feature>
<dbReference type="OrthoDB" id="9762978at2"/>
<feature type="transmembrane region" description="Helical" evidence="6">
    <location>
        <begin position="202"/>
        <end position="220"/>
    </location>
</feature>
<organism evidence="8 9">
    <name type="scientific">Blastopirellula retiformator</name>
    <dbReference type="NCBI Taxonomy" id="2527970"/>
    <lineage>
        <taxon>Bacteria</taxon>
        <taxon>Pseudomonadati</taxon>
        <taxon>Planctomycetota</taxon>
        <taxon>Planctomycetia</taxon>
        <taxon>Pirellulales</taxon>
        <taxon>Pirellulaceae</taxon>
        <taxon>Blastopirellula</taxon>
    </lineage>
</organism>
<dbReference type="AlphaFoldDB" id="A0A5C5VKJ3"/>
<comment type="subcellular location">
    <subcellularLocation>
        <location evidence="1">Cell membrane</location>
        <topology evidence="1">Multi-pass membrane protein</topology>
    </subcellularLocation>
</comment>
<evidence type="ECO:0000256" key="6">
    <source>
        <dbReference type="SAM" id="Phobius"/>
    </source>
</evidence>
<dbReference type="PANTHER" id="PTHR43478">
    <property type="entry name" value="NA+/H+ ANTIPORTER-RELATED"/>
    <property type="match status" value="1"/>
</dbReference>
<sequence>MEHHGWISLIPPLTAIVLALTTRRILISLFVGVVLGALLVRDGNPIAAGYTLVVEYLGANLMNTDKLKAFSFTLSMGAMVGLITITGGMRGLVERVLPWAQTRRGGQILISVLGLAIFFDDYANMLLLGGTTRSLADRLKISREKLAFLIDSTAAPVAGLALVSTWVAVEIDYIGEGLTNLPSDLGIEPIQLFLTSIPYRFYPLWALLFVFLVAGLDRDYGPMLTAERKRLEEEPSDDQLFDAPQETSGVTSHWLNAALPILTTVGMVTWWLYYSGSIAVQQAGIEPTWANIFGKASSYDALIYGAIAGNAVALLMILPQRIVPPPKVFWGMLKGAIAMTPALAILWLSGALAATTSDKEWGLGTGLYLADLTSGAIPLWLLPTVTFLVSAAMAFSTGTSWGTMGIVMPLAIPLTYNLMVGAELSPTDSPLLAAVVGTVLAGAIFGDHCSPLSDTTILSSQSCGCNHIAHVNTQMPYAVTVGVLTIVLGTIPVAIGFPIWPCHLLGAIALVAILLCLGKRQA</sequence>
<feature type="transmembrane region" description="Helical" evidence="6">
    <location>
        <begin position="12"/>
        <end position="40"/>
    </location>
</feature>
<evidence type="ECO:0000256" key="1">
    <source>
        <dbReference type="ARBA" id="ARBA00004651"/>
    </source>
</evidence>
<dbReference type="Pfam" id="PF03553">
    <property type="entry name" value="Na_H_antiporter"/>
    <property type="match status" value="1"/>
</dbReference>
<feature type="transmembrane region" description="Helical" evidence="6">
    <location>
        <begin position="331"/>
        <end position="355"/>
    </location>
</feature>
<accession>A0A5C5VKJ3</accession>
<dbReference type="RefSeq" id="WP_146429325.1">
    <property type="nucleotide sequence ID" value="NZ_SJPF01000001.1"/>
</dbReference>
<keyword evidence="5 6" id="KW-0472">Membrane</keyword>
<gene>
    <name evidence="8" type="primary">mleN_1</name>
    <name evidence="8" type="ORF">Enr8_08230</name>
</gene>
<feature type="transmembrane region" description="Helical" evidence="6">
    <location>
        <begin position="46"/>
        <end position="62"/>
    </location>
</feature>
<keyword evidence="3 6" id="KW-0812">Transmembrane</keyword>
<feature type="transmembrane region" description="Helical" evidence="6">
    <location>
        <begin position="375"/>
        <end position="394"/>
    </location>
</feature>
<dbReference type="EMBL" id="SJPF01000001">
    <property type="protein sequence ID" value="TWT39128.1"/>
    <property type="molecule type" value="Genomic_DNA"/>
</dbReference>
<feature type="transmembrane region" description="Helical" evidence="6">
    <location>
        <begin position="69"/>
        <end position="88"/>
    </location>
</feature>
<dbReference type="InterPro" id="IPR018461">
    <property type="entry name" value="Na/H_Antiport_NhaC-like_C"/>
</dbReference>
<evidence type="ECO:0000256" key="5">
    <source>
        <dbReference type="ARBA" id="ARBA00023136"/>
    </source>
</evidence>
<feature type="transmembrane region" description="Helical" evidence="6">
    <location>
        <begin position="431"/>
        <end position="450"/>
    </location>
</feature>
<feature type="domain" description="Na+/H+ antiporter NhaC-like C-terminal" evidence="7">
    <location>
        <begin position="157"/>
        <end position="487"/>
    </location>
</feature>
<comment type="caution">
    <text evidence="8">The sequence shown here is derived from an EMBL/GenBank/DDBJ whole genome shotgun (WGS) entry which is preliminary data.</text>
</comment>
<proteinExistence type="predicted"/>
<keyword evidence="2" id="KW-1003">Cell membrane</keyword>
<evidence type="ECO:0000256" key="2">
    <source>
        <dbReference type="ARBA" id="ARBA00022475"/>
    </source>
</evidence>
<evidence type="ECO:0000313" key="9">
    <source>
        <dbReference type="Proteomes" id="UP000318878"/>
    </source>
</evidence>
<feature type="transmembrane region" description="Helical" evidence="6">
    <location>
        <begin position="254"/>
        <end position="273"/>
    </location>
</feature>
<evidence type="ECO:0000256" key="3">
    <source>
        <dbReference type="ARBA" id="ARBA00022692"/>
    </source>
</evidence>
<protein>
    <submittedName>
        <fullName evidence="8">Malate-2H(+)/Na(+)-lactate antiporter</fullName>
    </submittedName>
</protein>
<dbReference type="PANTHER" id="PTHR43478:SF1">
    <property type="entry name" value="NA+_H+ ANTIPORTER NHAC-LIKE C-TERMINAL DOMAIN-CONTAINING PROTEIN"/>
    <property type="match status" value="1"/>
</dbReference>